<evidence type="ECO:0000313" key="6">
    <source>
        <dbReference type="Proteomes" id="UP000019028"/>
    </source>
</evidence>
<dbReference type="Pfam" id="PF00291">
    <property type="entry name" value="PALP"/>
    <property type="match status" value="1"/>
</dbReference>
<dbReference type="EMBL" id="CP006569">
    <property type="protein sequence ID" value="AHF78806.1"/>
    <property type="molecule type" value="Genomic_DNA"/>
</dbReference>
<evidence type="ECO:0000256" key="2">
    <source>
        <dbReference type="ARBA" id="ARBA00022898"/>
    </source>
</evidence>
<dbReference type="GO" id="GO:0009097">
    <property type="term" value="P:isoleucine biosynthetic process"/>
    <property type="evidence" value="ECO:0007669"/>
    <property type="project" value="TreeGrafter"/>
</dbReference>
<evidence type="ECO:0000259" key="4">
    <source>
        <dbReference type="Pfam" id="PF00291"/>
    </source>
</evidence>
<dbReference type="GO" id="GO:0006567">
    <property type="term" value="P:L-threonine catabolic process"/>
    <property type="evidence" value="ECO:0007669"/>
    <property type="project" value="TreeGrafter"/>
</dbReference>
<dbReference type="GO" id="GO:0004794">
    <property type="term" value="F:threonine deaminase activity"/>
    <property type="evidence" value="ECO:0007669"/>
    <property type="project" value="TreeGrafter"/>
</dbReference>
<dbReference type="GO" id="GO:0003941">
    <property type="term" value="F:L-serine ammonia-lyase activity"/>
    <property type="evidence" value="ECO:0007669"/>
    <property type="project" value="TreeGrafter"/>
</dbReference>
<dbReference type="InterPro" id="IPR001926">
    <property type="entry name" value="TrpB-like_PALP"/>
</dbReference>
<keyword evidence="2" id="KW-0663">Pyridoxal phosphate</keyword>
<dbReference type="PATRIC" id="fig|1239307.3.peg.4243"/>
<dbReference type="GO" id="GO:0030170">
    <property type="term" value="F:pyridoxal phosphate binding"/>
    <property type="evidence" value="ECO:0007669"/>
    <property type="project" value="InterPro"/>
</dbReference>
<protein>
    <submittedName>
        <fullName evidence="5">Serine/threonine dehydratase family protein</fullName>
    </submittedName>
</protein>
<organism evidence="5 6">
    <name type="scientific">Sodalis praecaptivus</name>
    <dbReference type="NCBI Taxonomy" id="1239307"/>
    <lineage>
        <taxon>Bacteria</taxon>
        <taxon>Pseudomonadati</taxon>
        <taxon>Pseudomonadota</taxon>
        <taxon>Gammaproteobacteria</taxon>
        <taxon>Enterobacterales</taxon>
        <taxon>Bruguierivoracaceae</taxon>
        <taxon>Sodalis</taxon>
    </lineage>
</organism>
<accession>W0HY59</accession>
<dbReference type="OrthoDB" id="9811476at2"/>
<dbReference type="InterPro" id="IPR000634">
    <property type="entry name" value="Ser/Thr_deHydtase_PyrdxlP-BS"/>
</dbReference>
<dbReference type="RefSeq" id="WP_025423929.1">
    <property type="nucleotide sequence ID" value="NZ_CP006569.1"/>
</dbReference>
<sequence length="328" mass="34085">MPSLIELSAIRAAATRISRDIIRTASILSPGLSAMIKRPVYLKLENTQIGGSFKARGVLNKFAGVADELSSGRFVAVSGGNFGIALAQAAAKLHAMVTIIMPQTAPAASMRKIRALGASVIVTDDVKDAFAHAERLAQAGDKILDDCADTAIAEGHGTLALEFIEDCPALTDVFVAVGGGAMLAGVGAALKNIKPEIRIWGVESAGANSMERALCAGRPVEIDVTSIISTLGVPLVSDIMFHHAKAYVEGIVVVSDDDAIRGMISFGENAGQWVELATGSLIAAVHKIAHHLPSDAVVGLVVCGGNISHQDRQKWSANQPRGRGAAQA</sequence>
<dbReference type="GO" id="GO:0006565">
    <property type="term" value="P:L-serine catabolic process"/>
    <property type="evidence" value="ECO:0007669"/>
    <property type="project" value="TreeGrafter"/>
</dbReference>
<keyword evidence="3" id="KW-0456">Lyase</keyword>
<feature type="domain" description="Tryptophan synthase beta chain-like PALP" evidence="4">
    <location>
        <begin position="18"/>
        <end position="304"/>
    </location>
</feature>
<evidence type="ECO:0000256" key="3">
    <source>
        <dbReference type="ARBA" id="ARBA00023239"/>
    </source>
</evidence>
<reference evidence="5 6" key="1">
    <citation type="journal article" date="2014" name="Genome Biol. Evol.">
        <title>Genome degeneration and adaptation in a nascent stage of symbiosis.</title>
        <authorList>
            <person name="Oakeson K.F."/>
            <person name="Gil R."/>
            <person name="Clayton A.L."/>
            <person name="Dunn D.M."/>
            <person name="von Niederhausern A.C."/>
            <person name="Hamil C."/>
            <person name="Aoyagi A."/>
            <person name="Duval B."/>
            <person name="Baca A."/>
            <person name="Silva F.J."/>
            <person name="Vallier A."/>
            <person name="Jackson D.G."/>
            <person name="Latorre A."/>
            <person name="Weiss R.B."/>
            <person name="Heddi A."/>
            <person name="Moya A."/>
            <person name="Dale C."/>
        </authorList>
    </citation>
    <scope>NUCLEOTIDE SEQUENCE [LARGE SCALE GENOMIC DNA]</scope>
    <source>
        <strain evidence="5 6">HS1</strain>
    </source>
</reference>
<dbReference type="PANTHER" id="PTHR48078">
    <property type="entry name" value="THREONINE DEHYDRATASE, MITOCHONDRIAL-RELATED"/>
    <property type="match status" value="1"/>
</dbReference>
<dbReference type="Gene3D" id="3.40.50.1100">
    <property type="match status" value="2"/>
</dbReference>
<proteinExistence type="predicted"/>
<dbReference type="PROSITE" id="PS00165">
    <property type="entry name" value="DEHYDRATASE_SER_THR"/>
    <property type="match status" value="1"/>
</dbReference>
<dbReference type="Proteomes" id="UP000019028">
    <property type="component" value="Chromosome"/>
</dbReference>
<dbReference type="InterPro" id="IPR036052">
    <property type="entry name" value="TrpB-like_PALP_sf"/>
</dbReference>
<keyword evidence="6" id="KW-1185">Reference proteome</keyword>
<dbReference type="InterPro" id="IPR050147">
    <property type="entry name" value="Ser/Thr_Dehydratase"/>
</dbReference>
<gene>
    <name evidence="5" type="ORF">Sant_3834</name>
</gene>
<name>W0HY59_9GAMM</name>
<dbReference type="AlphaFoldDB" id="W0HY59"/>
<evidence type="ECO:0000313" key="5">
    <source>
        <dbReference type="EMBL" id="AHF78806.1"/>
    </source>
</evidence>
<comment type="cofactor">
    <cofactor evidence="1">
        <name>pyridoxal 5'-phosphate</name>
        <dbReference type="ChEBI" id="CHEBI:597326"/>
    </cofactor>
</comment>
<dbReference type="SUPFAM" id="SSF53686">
    <property type="entry name" value="Tryptophan synthase beta subunit-like PLP-dependent enzymes"/>
    <property type="match status" value="1"/>
</dbReference>
<dbReference type="HOGENOM" id="CLU_021152_4_2_6"/>
<dbReference type="PANTHER" id="PTHR48078:SF6">
    <property type="entry name" value="L-THREONINE DEHYDRATASE CATABOLIC TDCB"/>
    <property type="match status" value="1"/>
</dbReference>
<evidence type="ECO:0000256" key="1">
    <source>
        <dbReference type="ARBA" id="ARBA00001933"/>
    </source>
</evidence>
<dbReference type="KEGG" id="sod:Sant_3834"/>